<proteinExistence type="predicted"/>
<dbReference type="RefSeq" id="WP_090027647.1">
    <property type="nucleotide sequence ID" value="NZ_FOVD01000011.1"/>
</dbReference>
<evidence type="ECO:0000259" key="1">
    <source>
        <dbReference type="PROSITE" id="PS50943"/>
    </source>
</evidence>
<gene>
    <name evidence="2" type="ORF">SAMN05421594_4744</name>
</gene>
<dbReference type="OrthoDB" id="1258472at2"/>
<dbReference type="SUPFAM" id="SSF47413">
    <property type="entry name" value="lambda repressor-like DNA-binding domains"/>
    <property type="match status" value="1"/>
</dbReference>
<dbReference type="InterPro" id="IPR010982">
    <property type="entry name" value="Lambda_DNA-bd_dom_sf"/>
</dbReference>
<keyword evidence="3" id="KW-1185">Reference proteome</keyword>
<protein>
    <submittedName>
        <fullName evidence="2">Helix-turn-helix</fullName>
    </submittedName>
</protein>
<dbReference type="GO" id="GO:0003677">
    <property type="term" value="F:DNA binding"/>
    <property type="evidence" value="ECO:0007669"/>
    <property type="project" value="InterPro"/>
</dbReference>
<evidence type="ECO:0000313" key="3">
    <source>
        <dbReference type="Proteomes" id="UP000198769"/>
    </source>
</evidence>
<organism evidence="2 3">
    <name type="scientific">Chryseobacterium oleae</name>
    <dbReference type="NCBI Taxonomy" id="491207"/>
    <lineage>
        <taxon>Bacteria</taxon>
        <taxon>Pseudomonadati</taxon>
        <taxon>Bacteroidota</taxon>
        <taxon>Flavobacteriia</taxon>
        <taxon>Flavobacteriales</taxon>
        <taxon>Weeksellaceae</taxon>
        <taxon>Chryseobacterium group</taxon>
        <taxon>Chryseobacterium</taxon>
    </lineage>
</organism>
<sequence length="114" mass="13234">MEKIIQFETTQFDLDLIEHIKTLRKLKNITKEKLSLLMGVSKTFVGNVESYTQRHKYSTRHITLLANAFNFDNISQLLDLPTPKYDKIKVTIKQTLNESGTKVIHNEVMKIEAL</sequence>
<dbReference type="EMBL" id="FOVD01000011">
    <property type="protein sequence ID" value="SFN92580.1"/>
    <property type="molecule type" value="Genomic_DNA"/>
</dbReference>
<dbReference type="AlphaFoldDB" id="A0A1I5D007"/>
<dbReference type="Proteomes" id="UP000198769">
    <property type="component" value="Unassembled WGS sequence"/>
</dbReference>
<name>A0A1I5D007_CHROL</name>
<dbReference type="Gene3D" id="1.10.260.40">
    <property type="entry name" value="lambda repressor-like DNA-binding domains"/>
    <property type="match status" value="1"/>
</dbReference>
<dbReference type="PROSITE" id="PS50943">
    <property type="entry name" value="HTH_CROC1"/>
    <property type="match status" value="1"/>
</dbReference>
<reference evidence="3" key="1">
    <citation type="submission" date="2016-10" db="EMBL/GenBank/DDBJ databases">
        <authorList>
            <person name="Varghese N."/>
            <person name="Submissions S."/>
        </authorList>
    </citation>
    <scope>NUCLEOTIDE SEQUENCE [LARGE SCALE GENOMIC DNA]</scope>
    <source>
        <strain evidence="3">DSM 25575</strain>
    </source>
</reference>
<feature type="domain" description="HTH cro/C1-type" evidence="1">
    <location>
        <begin position="20"/>
        <end position="77"/>
    </location>
</feature>
<accession>A0A1I5D007</accession>
<dbReference type="InterPro" id="IPR001387">
    <property type="entry name" value="Cro/C1-type_HTH"/>
</dbReference>
<evidence type="ECO:0000313" key="2">
    <source>
        <dbReference type="EMBL" id="SFN92580.1"/>
    </source>
</evidence>
<dbReference type="CDD" id="cd00093">
    <property type="entry name" value="HTH_XRE"/>
    <property type="match status" value="1"/>
</dbReference>